<dbReference type="InterPro" id="IPR006439">
    <property type="entry name" value="HAD-SF_hydro_IA"/>
</dbReference>
<dbReference type="GO" id="GO:0050308">
    <property type="term" value="F:sugar-phosphatase activity"/>
    <property type="evidence" value="ECO:0007669"/>
    <property type="project" value="TreeGrafter"/>
</dbReference>
<sequence length="184" mass="19211">MMKFSVLFTASRPLPPFAILCRGAASEDIQAEFRYLEQIEATDIEGIVALPGALALLNTLNEAGIPWAIVTSGSIPVAHARHRAAGLPMPEVFVTAEQVKHGKPAPDAYLLGAERLGLPAGECAVVEDAPAGLLSGLAAGCRTIAVNVPADAPRLGEADLVLSSLEDLVVERQTDGVVNVRLKA</sequence>
<evidence type="ECO:0000313" key="2">
    <source>
        <dbReference type="EMBL" id="STU52586.1"/>
    </source>
</evidence>
<organism evidence="3 5">
    <name type="scientific">Klebsiella pneumoniae</name>
    <dbReference type="NCBI Taxonomy" id="573"/>
    <lineage>
        <taxon>Bacteria</taxon>
        <taxon>Pseudomonadati</taxon>
        <taxon>Pseudomonadota</taxon>
        <taxon>Gammaproteobacteria</taxon>
        <taxon>Enterobacterales</taxon>
        <taxon>Enterobacteriaceae</taxon>
        <taxon>Klebsiella/Raoultella group</taxon>
        <taxon>Klebsiella</taxon>
        <taxon>Klebsiella pneumoniae complex</taxon>
    </lineage>
</organism>
<name>A0A378C0P9_KLEPN</name>
<dbReference type="NCBIfam" id="TIGR01509">
    <property type="entry name" value="HAD-SF-IA-v3"/>
    <property type="match status" value="1"/>
</dbReference>
<dbReference type="PANTHER" id="PTHR43481">
    <property type="entry name" value="FRUCTOSE-1-PHOSPHATE PHOSPHATASE"/>
    <property type="match status" value="1"/>
</dbReference>
<dbReference type="EMBL" id="UGMN01000004">
    <property type="protein sequence ID" value="STV58229.1"/>
    <property type="molecule type" value="Genomic_DNA"/>
</dbReference>
<dbReference type="Proteomes" id="UP000254387">
    <property type="component" value="Unassembled WGS sequence"/>
</dbReference>
<keyword evidence="3" id="KW-0378">Hydrolase</keyword>
<dbReference type="Gene3D" id="3.40.50.1000">
    <property type="entry name" value="HAD superfamily/HAD-like"/>
    <property type="match status" value="1"/>
</dbReference>
<dbReference type="EC" id="3.1.3.-" evidence="2 3"/>
<dbReference type="InterPro" id="IPR051806">
    <property type="entry name" value="HAD-like_SPP"/>
</dbReference>
<dbReference type="PANTHER" id="PTHR43481:SF4">
    <property type="entry name" value="GLYCEROL-1-PHOSPHATE PHOSPHOHYDROLASE 1-RELATED"/>
    <property type="match status" value="1"/>
</dbReference>
<evidence type="ECO:0000313" key="5">
    <source>
        <dbReference type="Proteomes" id="UP000254387"/>
    </source>
</evidence>
<dbReference type="Pfam" id="PF00702">
    <property type="entry name" value="Hydrolase"/>
    <property type="match status" value="1"/>
</dbReference>
<accession>A0A378C0P9</accession>
<evidence type="ECO:0000313" key="4">
    <source>
        <dbReference type="Proteomes" id="UP000254141"/>
    </source>
</evidence>
<protein>
    <submittedName>
        <fullName evidence="2 3">Phosphatase</fullName>
        <ecNumber evidence="2 3">3.1.3.-</ecNumber>
    </submittedName>
</protein>
<dbReference type="InterPro" id="IPR023214">
    <property type="entry name" value="HAD_sf"/>
</dbReference>
<dbReference type="Proteomes" id="UP000254141">
    <property type="component" value="Unassembled WGS sequence"/>
</dbReference>
<proteinExistence type="predicted"/>
<reference evidence="4 5" key="1">
    <citation type="submission" date="2018-06" db="EMBL/GenBank/DDBJ databases">
        <authorList>
            <consortium name="Pathogen Informatics"/>
            <person name="Doyle S."/>
        </authorList>
    </citation>
    <scope>NUCLEOTIDE SEQUENCE [LARGE SCALE GENOMIC DNA]</scope>
    <source>
        <strain evidence="2 4">NCTC5051</strain>
        <strain evidence="3 5">NCTC5053</strain>
    </source>
</reference>
<dbReference type="GO" id="GO:0046872">
    <property type="term" value="F:metal ion binding"/>
    <property type="evidence" value="ECO:0007669"/>
    <property type="project" value="UniProtKB-KW"/>
</dbReference>
<dbReference type="InterPro" id="IPR036412">
    <property type="entry name" value="HAD-like_sf"/>
</dbReference>
<keyword evidence="1" id="KW-0479">Metal-binding</keyword>
<dbReference type="GO" id="GO:0043136">
    <property type="term" value="F:sn-glycerol 3-phosphatase activity"/>
    <property type="evidence" value="ECO:0007669"/>
    <property type="project" value="TreeGrafter"/>
</dbReference>
<dbReference type="SUPFAM" id="SSF56784">
    <property type="entry name" value="HAD-like"/>
    <property type="match status" value="1"/>
</dbReference>
<dbReference type="EMBL" id="UGLU01000001">
    <property type="protein sequence ID" value="STU52586.1"/>
    <property type="molecule type" value="Genomic_DNA"/>
</dbReference>
<gene>
    <name evidence="3" type="primary">yfbT</name>
    <name evidence="2" type="ORF">NCTC5051_03671</name>
    <name evidence="3" type="ORF">NCTC5053_06182</name>
</gene>
<evidence type="ECO:0000313" key="3">
    <source>
        <dbReference type="EMBL" id="STV58229.1"/>
    </source>
</evidence>
<dbReference type="AlphaFoldDB" id="A0A378C0P9"/>
<evidence type="ECO:0000256" key="1">
    <source>
        <dbReference type="ARBA" id="ARBA00022723"/>
    </source>
</evidence>